<name>G3XWL4_ASPNA</name>
<accession>G3XWL4</accession>
<dbReference type="HOGENOM" id="CLU_2236011_0_0_1"/>
<evidence type="ECO:0000313" key="1">
    <source>
        <dbReference type="EMBL" id="EHA24983.1"/>
    </source>
</evidence>
<evidence type="ECO:0000313" key="2">
    <source>
        <dbReference type="Proteomes" id="UP000009038"/>
    </source>
</evidence>
<dbReference type="Proteomes" id="UP000009038">
    <property type="component" value="Unassembled WGS sequence"/>
</dbReference>
<reference evidence="1 2" key="1">
    <citation type="journal article" date="2011" name="Genome Res.">
        <title>Comparative genomics of citric-acid-producing Aspergillus niger ATCC 1015 versus enzyme-producing CBS 513.88.</title>
        <authorList>
            <person name="Andersen M.R."/>
            <person name="Salazar M.P."/>
            <person name="Schaap P.J."/>
            <person name="van de Vondervoort P.J."/>
            <person name="Culley D."/>
            <person name="Thykaer J."/>
            <person name="Frisvad J.C."/>
            <person name="Nielsen K.F."/>
            <person name="Albang R."/>
            <person name="Albermann K."/>
            <person name="Berka R.M."/>
            <person name="Braus G.H."/>
            <person name="Braus-Stromeyer S.A."/>
            <person name="Corrochano L.M."/>
            <person name="Dai Z."/>
            <person name="van Dijck P.W."/>
            <person name="Hofmann G."/>
            <person name="Lasure L.L."/>
            <person name="Magnuson J.K."/>
            <person name="Menke H."/>
            <person name="Meijer M."/>
            <person name="Meijer S.L."/>
            <person name="Nielsen J.B."/>
            <person name="Nielsen M.L."/>
            <person name="van Ooyen A.J."/>
            <person name="Pel H.J."/>
            <person name="Poulsen L."/>
            <person name="Samson R.A."/>
            <person name="Stam H."/>
            <person name="Tsang A."/>
            <person name="van den Brink J.M."/>
            <person name="Atkins A."/>
            <person name="Aerts A."/>
            <person name="Shapiro H."/>
            <person name="Pangilinan J."/>
            <person name="Salamov A."/>
            <person name="Lou Y."/>
            <person name="Lindquist E."/>
            <person name="Lucas S."/>
            <person name="Grimwood J."/>
            <person name="Grigoriev I.V."/>
            <person name="Kubicek C.P."/>
            <person name="Martinez D."/>
            <person name="van Peij N.N."/>
            <person name="Roubos J.A."/>
            <person name="Nielsen J."/>
            <person name="Baker S.E."/>
        </authorList>
    </citation>
    <scope>NUCLEOTIDE SEQUENCE [LARGE SCALE GENOMIC DNA]</scope>
    <source>
        <strain evidence="2">ATCC 1015 / CBS 113.46 / FGSC A1144 / LSHB Ac4 / NCTC 3858a / NRRL 328 / USDA 3528.7</strain>
    </source>
</reference>
<dbReference type="EMBL" id="ACJE01000007">
    <property type="protein sequence ID" value="EHA24983.1"/>
    <property type="molecule type" value="Genomic_DNA"/>
</dbReference>
<sequence length="105" mass="11130">MLTMLSSVPQTAGILMNDVVTDSSGEILEKPAKSVTATKLSKTLPHELLMIGKVFSQGTVKTAYDGASLSLSPGLKSTKVWVLACHALALTVIDRLGRFSQRPSS</sequence>
<dbReference type="VEuPathDB" id="FungiDB:ASPNIDRAFT2_46035"/>
<organism evidence="1 2">
    <name type="scientific">Aspergillus niger (strain ATCC 1015 / CBS 113.46 / FGSC A1144 / LSHB Ac4 / NCTC 3858a / NRRL 328 / USDA 3528.7)</name>
    <dbReference type="NCBI Taxonomy" id="380704"/>
    <lineage>
        <taxon>Eukaryota</taxon>
        <taxon>Fungi</taxon>
        <taxon>Dikarya</taxon>
        <taxon>Ascomycota</taxon>
        <taxon>Pezizomycotina</taxon>
        <taxon>Eurotiomycetes</taxon>
        <taxon>Eurotiomycetidae</taxon>
        <taxon>Eurotiales</taxon>
        <taxon>Aspergillaceae</taxon>
        <taxon>Aspergillus</taxon>
        <taxon>Aspergillus subgen. Circumdati</taxon>
    </lineage>
</organism>
<gene>
    <name evidence="1" type="ORF">ASPNIDRAFT_46035</name>
</gene>
<dbReference type="AlphaFoldDB" id="G3XWL4"/>
<protein>
    <submittedName>
        <fullName evidence="1">Uncharacterized protein</fullName>
    </submittedName>
</protein>
<comment type="caution">
    <text evidence="1">The sequence shown here is derived from an EMBL/GenBank/DDBJ whole genome shotgun (WGS) entry which is preliminary data.</text>
</comment>
<proteinExistence type="predicted"/>